<protein>
    <submittedName>
        <fullName evidence="4">Fatty-acid peroxygenase</fullName>
    </submittedName>
</protein>
<accession>A0A0A1MNF5</accession>
<comment type="similarity">
    <text evidence="1">Belongs to the cytochrome P450 family.</text>
</comment>
<dbReference type="RefSeq" id="WP_042529243.1">
    <property type="nucleotide sequence ID" value="NZ_CDGG01000001.1"/>
</dbReference>
<dbReference type="SUPFAM" id="SSF48264">
    <property type="entry name" value="Cytochrome P450"/>
    <property type="match status" value="1"/>
</dbReference>
<keyword evidence="3" id="KW-0560">Oxidoreductase</keyword>
<dbReference type="GO" id="GO:0020037">
    <property type="term" value="F:heme binding"/>
    <property type="evidence" value="ECO:0007669"/>
    <property type="project" value="InterPro"/>
</dbReference>
<dbReference type="PRINTS" id="PR00463">
    <property type="entry name" value="EP450I"/>
</dbReference>
<dbReference type="PANTHER" id="PTHR46696:SF1">
    <property type="entry name" value="CYTOCHROME P450 YJIB-RELATED"/>
    <property type="match status" value="1"/>
</dbReference>
<dbReference type="Pfam" id="PF00067">
    <property type="entry name" value="p450"/>
    <property type="match status" value="1"/>
</dbReference>
<dbReference type="Gene3D" id="1.10.630.10">
    <property type="entry name" value="Cytochrome P450"/>
    <property type="match status" value="1"/>
</dbReference>
<dbReference type="EMBL" id="CDGG01000001">
    <property type="protein sequence ID" value="CEI80636.1"/>
    <property type="molecule type" value="Genomic_DNA"/>
</dbReference>
<keyword evidence="3" id="KW-0503">Monooxygenase</keyword>
<dbReference type="GO" id="GO:0004497">
    <property type="term" value="F:monooxygenase activity"/>
    <property type="evidence" value="ECO:0007669"/>
    <property type="project" value="UniProtKB-KW"/>
</dbReference>
<dbReference type="InterPro" id="IPR002401">
    <property type="entry name" value="Cyt_P450_E_grp-I"/>
</dbReference>
<dbReference type="InterPro" id="IPR001128">
    <property type="entry name" value="Cyt_P450"/>
</dbReference>
<dbReference type="GO" id="GO:0005506">
    <property type="term" value="F:iron ion binding"/>
    <property type="evidence" value="ECO:0007669"/>
    <property type="project" value="InterPro"/>
</dbReference>
<dbReference type="AlphaFoldDB" id="A0A0A1MNF5"/>
<dbReference type="OrthoDB" id="9764248at2"/>
<keyword evidence="2" id="KW-0408">Iron</keyword>
<sequence length="412" mass="48739">MVKPIVQDKGMDHTIDFLRDGYFYFSKRMNEYQEDVIGSRIFGRKLVMLRAEEAADLVKDTAKFKPEKSIFELSTSLLREENGLFYLADINHHQEKAWFQEVFSAEKREELEAIIRQRWEERIEAWKINPSIDFVTEMEEMWVIAVCNWLGIPIRANNLKQRTTDIQEFVQLFSKYGFNRWKRKQAKNRMEKWLVFLVRQLRAGRIHVDEEKILSKLAWYEDESGQILQTGKVVQELLLLIRTFAASSRWVVFCQIALLENPGLRDRLQVDHQYVDCFIHEVIRYYSITPFAVAKTQEQLFWKDMFFDKNQLVLFDIHGANHHPDKWLQPDLFQPDRFLDILPDFGEGAAKELASANENITMQLMKVSLSYLLRTDWIAPNQTFTCSGTEIPARPKNGMPLDFYHQSFVEDM</sequence>
<keyword evidence="2" id="KW-0479">Metal-binding</keyword>
<dbReference type="STRING" id="545501.BN997_00443"/>
<evidence type="ECO:0000313" key="4">
    <source>
        <dbReference type="EMBL" id="CEI80636.1"/>
    </source>
</evidence>
<keyword evidence="2" id="KW-0349">Heme</keyword>
<keyword evidence="5" id="KW-1185">Reference proteome</keyword>
<evidence type="ECO:0000256" key="2">
    <source>
        <dbReference type="ARBA" id="ARBA00022617"/>
    </source>
</evidence>
<dbReference type="PANTHER" id="PTHR46696">
    <property type="entry name" value="P450, PUTATIVE (EUROFUNG)-RELATED"/>
    <property type="match status" value="1"/>
</dbReference>
<dbReference type="GO" id="GO:0016705">
    <property type="term" value="F:oxidoreductase activity, acting on paired donors, with incorporation or reduction of molecular oxygen"/>
    <property type="evidence" value="ECO:0007669"/>
    <property type="project" value="InterPro"/>
</dbReference>
<evidence type="ECO:0000313" key="5">
    <source>
        <dbReference type="Proteomes" id="UP000040453"/>
    </source>
</evidence>
<evidence type="ECO:0000256" key="3">
    <source>
        <dbReference type="ARBA" id="ARBA00023033"/>
    </source>
</evidence>
<organism evidence="4 5">
    <name type="scientific">Oceanobacillus oncorhynchi</name>
    <dbReference type="NCBI Taxonomy" id="545501"/>
    <lineage>
        <taxon>Bacteria</taxon>
        <taxon>Bacillati</taxon>
        <taxon>Bacillota</taxon>
        <taxon>Bacilli</taxon>
        <taxon>Bacillales</taxon>
        <taxon>Bacillaceae</taxon>
        <taxon>Oceanobacillus</taxon>
    </lineage>
</organism>
<name>A0A0A1MNF5_9BACI</name>
<dbReference type="InterPro" id="IPR036396">
    <property type="entry name" value="Cyt_P450_sf"/>
</dbReference>
<gene>
    <name evidence="4" type="primary">cypC_1</name>
    <name evidence="4" type="ORF">BN997_00443</name>
</gene>
<evidence type="ECO:0000256" key="1">
    <source>
        <dbReference type="ARBA" id="ARBA00010617"/>
    </source>
</evidence>
<dbReference type="Proteomes" id="UP000040453">
    <property type="component" value="Unassembled WGS sequence"/>
</dbReference>
<reference evidence="4 5" key="1">
    <citation type="submission" date="2014-11" db="EMBL/GenBank/DDBJ databases">
        <authorList>
            <person name="Urmite Genomes Urmite Genomes"/>
        </authorList>
    </citation>
    <scope>NUCLEOTIDE SEQUENCE [LARGE SCALE GENOMIC DNA]</scope>
    <source>
        <strain evidence="4 5">Oc5</strain>
    </source>
</reference>
<proteinExistence type="inferred from homology"/>